<dbReference type="Gene3D" id="3.40.50.150">
    <property type="entry name" value="Vaccinia Virus protein VP39"/>
    <property type="match status" value="1"/>
</dbReference>
<dbReference type="InterPro" id="IPR016035">
    <property type="entry name" value="Acyl_Trfase/lysoPLipase"/>
</dbReference>
<dbReference type="EMBL" id="MU003693">
    <property type="protein sequence ID" value="KAF2816384.1"/>
    <property type="molecule type" value="Genomic_DNA"/>
</dbReference>
<dbReference type="GO" id="GO:0044550">
    <property type="term" value="P:secondary metabolite biosynthetic process"/>
    <property type="evidence" value="ECO:0007669"/>
    <property type="project" value="TreeGrafter"/>
</dbReference>
<dbReference type="CDD" id="cd02440">
    <property type="entry name" value="AdoMet_MTases"/>
    <property type="match status" value="1"/>
</dbReference>
<gene>
    <name evidence="11 13" type="ORF">BDZ99DRAFT_433573</name>
</gene>
<name>A0A6A6Z7U2_9PEZI</name>
<reference evidence="13" key="3">
    <citation type="submission" date="2025-04" db="UniProtKB">
        <authorList>
            <consortium name="RefSeq"/>
        </authorList>
    </citation>
    <scope>IDENTIFICATION</scope>
    <source>
        <strain evidence="13">CBS 304.34</strain>
    </source>
</reference>
<evidence type="ECO:0000259" key="10">
    <source>
        <dbReference type="PROSITE" id="PS52019"/>
    </source>
</evidence>
<dbReference type="RefSeq" id="XP_033583348.1">
    <property type="nucleotide sequence ID" value="XM_033717404.1"/>
</dbReference>
<dbReference type="Pfam" id="PF00698">
    <property type="entry name" value="Acyl_transf_1"/>
    <property type="match status" value="1"/>
</dbReference>
<feature type="region of interest" description="N-terminal hotdog fold" evidence="6">
    <location>
        <begin position="1296"/>
        <end position="1421"/>
    </location>
</feature>
<dbReference type="GO" id="GO:0031177">
    <property type="term" value="F:phosphopantetheine binding"/>
    <property type="evidence" value="ECO:0007669"/>
    <property type="project" value="InterPro"/>
</dbReference>
<dbReference type="Pfam" id="PF00109">
    <property type="entry name" value="ketoacyl-synt"/>
    <property type="match status" value="1"/>
</dbReference>
<dbReference type="GeneID" id="54458297"/>
<keyword evidence="12" id="KW-1185">Reference proteome</keyword>
<dbReference type="GO" id="GO:0032259">
    <property type="term" value="P:methylation"/>
    <property type="evidence" value="ECO:0007669"/>
    <property type="project" value="UniProtKB-KW"/>
</dbReference>
<dbReference type="SUPFAM" id="SSF47336">
    <property type="entry name" value="ACP-like"/>
    <property type="match status" value="2"/>
</dbReference>
<feature type="domain" description="Carrier" evidence="8">
    <location>
        <begin position="1743"/>
        <end position="1823"/>
    </location>
</feature>
<dbReference type="Pfam" id="PF20434">
    <property type="entry name" value="BD-FAE"/>
    <property type="match status" value="1"/>
</dbReference>
<dbReference type="InterPro" id="IPR049900">
    <property type="entry name" value="PKS_mFAS_DH"/>
</dbReference>
<protein>
    <submittedName>
        <fullName evidence="11 13">BcPKS16, polyketide synthase</fullName>
    </submittedName>
</protein>
<reference evidence="13" key="2">
    <citation type="submission" date="2020-04" db="EMBL/GenBank/DDBJ databases">
        <authorList>
            <consortium name="NCBI Genome Project"/>
        </authorList>
    </citation>
    <scope>NUCLEOTIDE SEQUENCE</scope>
    <source>
        <strain evidence="13">CBS 304.34</strain>
    </source>
</reference>
<dbReference type="PROSITE" id="PS52019">
    <property type="entry name" value="PKS_MFAS_DH"/>
    <property type="match status" value="1"/>
</dbReference>
<evidence type="ECO:0000259" key="9">
    <source>
        <dbReference type="PROSITE" id="PS52004"/>
    </source>
</evidence>
<feature type="domain" description="Carrier" evidence="8">
    <location>
        <begin position="1646"/>
        <end position="1722"/>
    </location>
</feature>
<dbReference type="InterPro" id="IPR020806">
    <property type="entry name" value="PKS_PP-bd"/>
</dbReference>
<dbReference type="InterPro" id="IPR029058">
    <property type="entry name" value="AB_hydrolase_fold"/>
</dbReference>
<dbReference type="Pfam" id="PF08242">
    <property type="entry name" value="Methyltransf_12"/>
    <property type="match status" value="1"/>
</dbReference>
<dbReference type="SMART" id="SM00823">
    <property type="entry name" value="PKS_PP"/>
    <property type="match status" value="2"/>
</dbReference>
<dbReference type="SUPFAM" id="SSF52151">
    <property type="entry name" value="FabD/lysophospholipase-like"/>
    <property type="match status" value="1"/>
</dbReference>
<feature type="domain" description="PKS/mFAS DH" evidence="10">
    <location>
        <begin position="1296"/>
        <end position="1594"/>
    </location>
</feature>
<dbReference type="SUPFAM" id="SSF53335">
    <property type="entry name" value="S-adenosyl-L-methionine-dependent methyltransferases"/>
    <property type="match status" value="1"/>
</dbReference>
<feature type="region of interest" description="Disordered" evidence="7">
    <location>
        <begin position="1602"/>
        <end position="1649"/>
    </location>
</feature>
<dbReference type="GO" id="GO:0008168">
    <property type="term" value="F:methyltransferase activity"/>
    <property type="evidence" value="ECO:0007669"/>
    <property type="project" value="UniProtKB-KW"/>
</dbReference>
<dbReference type="Proteomes" id="UP000504636">
    <property type="component" value="Unplaced"/>
</dbReference>
<feature type="compositionally biased region" description="Polar residues" evidence="7">
    <location>
        <begin position="1602"/>
        <end position="1613"/>
    </location>
</feature>
<dbReference type="InterPro" id="IPR016039">
    <property type="entry name" value="Thiolase-like"/>
</dbReference>
<evidence type="ECO:0000313" key="11">
    <source>
        <dbReference type="EMBL" id="KAF2816384.1"/>
    </source>
</evidence>
<feature type="region of interest" description="Disordered" evidence="7">
    <location>
        <begin position="1717"/>
        <end position="1742"/>
    </location>
</feature>
<dbReference type="InterPro" id="IPR042104">
    <property type="entry name" value="PKS_dehydratase_sf"/>
</dbReference>
<evidence type="ECO:0000259" key="8">
    <source>
        <dbReference type="PROSITE" id="PS50075"/>
    </source>
</evidence>
<keyword evidence="4" id="KW-0808">Transferase</keyword>
<dbReference type="Gene3D" id="3.40.366.10">
    <property type="entry name" value="Malonyl-Coenzyme A Acyl Carrier Protein, domain 2"/>
    <property type="match status" value="2"/>
</dbReference>
<dbReference type="SMART" id="SM00827">
    <property type="entry name" value="PKS_AT"/>
    <property type="match status" value="1"/>
</dbReference>
<dbReference type="OrthoDB" id="429813at2759"/>
<dbReference type="InterPro" id="IPR016036">
    <property type="entry name" value="Malonyl_transacylase_ACP-bd"/>
</dbReference>
<dbReference type="SUPFAM" id="SSF53901">
    <property type="entry name" value="Thiolase-like"/>
    <property type="match status" value="1"/>
</dbReference>
<dbReference type="InterPro" id="IPR020841">
    <property type="entry name" value="PKS_Beta-ketoAc_synthase_dom"/>
</dbReference>
<dbReference type="InterPro" id="IPR036736">
    <property type="entry name" value="ACP-like_sf"/>
</dbReference>
<evidence type="ECO:0000313" key="12">
    <source>
        <dbReference type="Proteomes" id="UP000504636"/>
    </source>
</evidence>
<feature type="active site" description="Proton acceptor; for dehydratase activity" evidence="6">
    <location>
        <position position="1329"/>
    </location>
</feature>
<evidence type="ECO:0000256" key="3">
    <source>
        <dbReference type="ARBA" id="ARBA00022603"/>
    </source>
</evidence>
<dbReference type="InterPro" id="IPR050091">
    <property type="entry name" value="PKS_NRPS_Biosynth_Enz"/>
</dbReference>
<dbReference type="SUPFAM" id="SSF55048">
    <property type="entry name" value="Probable ACP-binding domain of malonyl-CoA ACP transacylase"/>
    <property type="match status" value="1"/>
</dbReference>
<dbReference type="Pfam" id="PF02801">
    <property type="entry name" value="Ketoacyl-synt_C"/>
    <property type="match status" value="1"/>
</dbReference>
<dbReference type="InterPro" id="IPR014043">
    <property type="entry name" value="Acyl_transferase_dom"/>
</dbReference>
<feature type="compositionally biased region" description="Polar residues" evidence="7">
    <location>
        <begin position="1726"/>
        <end position="1738"/>
    </location>
</feature>
<proteinExistence type="predicted"/>
<evidence type="ECO:0000256" key="5">
    <source>
        <dbReference type="ARBA" id="ARBA00023268"/>
    </source>
</evidence>
<feature type="domain" description="Ketosynthase family 3 (KS3)" evidence="9">
    <location>
        <begin position="387"/>
        <end position="809"/>
    </location>
</feature>
<dbReference type="PROSITE" id="PS52004">
    <property type="entry name" value="KS3_2"/>
    <property type="match status" value="1"/>
</dbReference>
<feature type="region of interest" description="Disordered" evidence="7">
    <location>
        <begin position="1816"/>
        <end position="1842"/>
    </location>
</feature>
<keyword evidence="1" id="KW-0596">Phosphopantetheine</keyword>
<evidence type="ECO:0000313" key="13">
    <source>
        <dbReference type="RefSeq" id="XP_033583348.1"/>
    </source>
</evidence>
<dbReference type="Gene3D" id="3.10.129.110">
    <property type="entry name" value="Polyketide synthase dehydratase"/>
    <property type="match status" value="1"/>
</dbReference>
<keyword evidence="2" id="KW-0597">Phosphoprotein</keyword>
<feature type="region of interest" description="C-terminal hotdog fold" evidence="6">
    <location>
        <begin position="1441"/>
        <end position="1594"/>
    </location>
</feature>
<feature type="active site" description="Proton donor; for dehydratase activity" evidence="6">
    <location>
        <position position="1505"/>
    </location>
</feature>
<dbReference type="InterPro" id="IPR014031">
    <property type="entry name" value="Ketoacyl_synth_C"/>
</dbReference>
<dbReference type="Pfam" id="PF18558">
    <property type="entry name" value="HTH_51"/>
    <property type="match status" value="1"/>
</dbReference>
<dbReference type="InterPro" id="IPR049551">
    <property type="entry name" value="PKS_DH_C"/>
</dbReference>
<dbReference type="Gene3D" id="1.10.1200.10">
    <property type="entry name" value="ACP-like"/>
    <property type="match status" value="2"/>
</dbReference>
<dbReference type="GO" id="GO:0004312">
    <property type="term" value="F:fatty acid synthase activity"/>
    <property type="evidence" value="ECO:0007669"/>
    <property type="project" value="TreeGrafter"/>
</dbReference>
<dbReference type="SUPFAM" id="SSF53474">
    <property type="entry name" value="alpha/beta-Hydrolases"/>
    <property type="match status" value="1"/>
</dbReference>
<dbReference type="Pfam" id="PF14765">
    <property type="entry name" value="PS-DH"/>
    <property type="match status" value="1"/>
</dbReference>
<evidence type="ECO:0000256" key="2">
    <source>
        <dbReference type="ARBA" id="ARBA00022553"/>
    </source>
</evidence>
<reference evidence="11 13" key="1">
    <citation type="journal article" date="2020" name="Stud. Mycol.">
        <title>101 Dothideomycetes genomes: a test case for predicting lifestyles and emergence of pathogens.</title>
        <authorList>
            <person name="Haridas S."/>
            <person name="Albert R."/>
            <person name="Binder M."/>
            <person name="Bloem J."/>
            <person name="Labutti K."/>
            <person name="Salamov A."/>
            <person name="Andreopoulos B."/>
            <person name="Baker S."/>
            <person name="Barry K."/>
            <person name="Bills G."/>
            <person name="Bluhm B."/>
            <person name="Cannon C."/>
            <person name="Castanera R."/>
            <person name="Culley D."/>
            <person name="Daum C."/>
            <person name="Ezra D."/>
            <person name="Gonzalez J."/>
            <person name="Henrissat B."/>
            <person name="Kuo A."/>
            <person name="Liang C."/>
            <person name="Lipzen A."/>
            <person name="Lutzoni F."/>
            <person name="Magnuson J."/>
            <person name="Mondo S."/>
            <person name="Nolan M."/>
            <person name="Ohm R."/>
            <person name="Pangilinan J."/>
            <person name="Park H.-J."/>
            <person name="Ramirez L."/>
            <person name="Alfaro M."/>
            <person name="Sun H."/>
            <person name="Tritt A."/>
            <person name="Yoshinaga Y."/>
            <person name="Zwiers L.-H."/>
            <person name="Turgeon B."/>
            <person name="Goodwin S."/>
            <person name="Spatafora J."/>
            <person name="Crous P."/>
            <person name="Grigoriev I."/>
        </authorList>
    </citation>
    <scope>NUCLEOTIDE SEQUENCE</scope>
    <source>
        <strain evidence="11 13">CBS 304.34</strain>
    </source>
</reference>
<dbReference type="PROSITE" id="PS50075">
    <property type="entry name" value="CARRIER"/>
    <property type="match status" value="2"/>
</dbReference>
<dbReference type="InterPro" id="IPR014030">
    <property type="entry name" value="Ketoacyl_synth_N"/>
</dbReference>
<feature type="compositionally biased region" description="Low complexity" evidence="7">
    <location>
        <begin position="1624"/>
        <end position="1644"/>
    </location>
</feature>
<evidence type="ECO:0000256" key="4">
    <source>
        <dbReference type="ARBA" id="ARBA00022679"/>
    </source>
</evidence>
<organism evidence="11">
    <name type="scientific">Mytilinidion resinicola</name>
    <dbReference type="NCBI Taxonomy" id="574789"/>
    <lineage>
        <taxon>Eukaryota</taxon>
        <taxon>Fungi</taxon>
        <taxon>Dikarya</taxon>
        <taxon>Ascomycota</taxon>
        <taxon>Pezizomycotina</taxon>
        <taxon>Dothideomycetes</taxon>
        <taxon>Pleosporomycetidae</taxon>
        <taxon>Mytilinidiales</taxon>
        <taxon>Mytilinidiaceae</taxon>
        <taxon>Mytilinidion</taxon>
    </lineage>
</organism>
<dbReference type="GO" id="GO:0006633">
    <property type="term" value="P:fatty acid biosynthetic process"/>
    <property type="evidence" value="ECO:0007669"/>
    <property type="project" value="TreeGrafter"/>
</dbReference>
<feature type="compositionally biased region" description="Low complexity" evidence="7">
    <location>
        <begin position="1820"/>
        <end position="1831"/>
    </location>
</feature>
<dbReference type="Gene3D" id="3.40.50.1820">
    <property type="entry name" value="alpha/beta hydrolase"/>
    <property type="match status" value="1"/>
</dbReference>
<dbReference type="Gene3D" id="3.40.47.10">
    <property type="match status" value="1"/>
</dbReference>
<dbReference type="InterPro" id="IPR041068">
    <property type="entry name" value="HTH_51"/>
</dbReference>
<dbReference type="Gene3D" id="3.30.70.3290">
    <property type="match status" value="1"/>
</dbReference>
<dbReference type="InterPro" id="IPR009081">
    <property type="entry name" value="PP-bd_ACP"/>
</dbReference>
<dbReference type="InterPro" id="IPR001227">
    <property type="entry name" value="Ac_transferase_dom_sf"/>
</dbReference>
<dbReference type="InterPro" id="IPR032088">
    <property type="entry name" value="SAT"/>
</dbReference>
<evidence type="ECO:0000256" key="6">
    <source>
        <dbReference type="PROSITE-ProRule" id="PRU01363"/>
    </source>
</evidence>
<dbReference type="CDD" id="cd00833">
    <property type="entry name" value="PKS"/>
    <property type="match status" value="1"/>
</dbReference>
<sequence length="2573" mass="280591">MSKQISAAFFNPQSRAPTPEYLSGLYSFLSHHPHGKTLLSHVATLGTIWPIWAAAREEVRTLPNGLPYLNVLVDWAKGGPSAPVSEARSGVVALPLLTILQLGQYFRYLEFNGLSHAQFISQTRDAGGIQGCCGGEPPALSIALAKDEAQVVENAAVFLRLLVGVGAYIEAMDDWTSSEPTIIAIRLKHEGMGDELMRKFPGTYVSAITEPKSLSFVGSADAIARLYDYCCEQGLPADKMDVTGKAHNPENSYLVPEFLDVLTQNPSLFKIPDMSKLQVTVRSNRTGEKLSDDSIIEDLIIMMLAACCDWYALLSRVAEDMKASGRPSHHMVIFGLNDSVPLSPFNKQRLKISKFKAHELITEISGSQPFPSARTHRASINPSTFPNTAIAIVGVACRLPGANNLEELWEFISKGGDAHQELPKDRIDPGRNFRLSQDSSMGKNRFFGNFLSDIKRFDNSVFGINPKEAASLDPQMRMLLELSYEALESSGYLSSHVRNAEDAVGCFIGSSLNEYHENTSSHAPSAYTATGTIRAFLCGRLSYQYGWQAPSEVIDTACSSSLVAVNRACHAIKNGECDMAIAGGANALTTMTNFLDLGKAGFLSTTGQCKPFDASADGYCRAEGAGLVVLKKLSQAIDAGDEIFGVIPSIATNQGGTSTSLTVPSAPALKTLYQNILRKAGLEPSQVSYIETHGTGTQAGDPIEMDSIRSVFGSASRSVPLSIGSIKGNIGHCEAAAGVAGLLKVLAMIKYGGIPPQANHNRLNPKIPPIGPDGMEINRSLRSWDVPLRTAMVNSYGAGGSNCALLCCELPPGRTVATRPQHPGVSYPVIISAASRASLISNARAVAAYLSKNVSQVELANISFSLQRRKRHRFCFDTFPADVPSLIRVLDSIESPTFEYPNKSKPVVLVLSGQYDSKVALDRGMYELYPIFRSYIDACDSEIVQLGYPSILGPIFQTTPIASALSLQCSIFAVQYACARCWIDSGLKPDAIIGHSFGELVALAVSGALSLPECLNLVAFRSHLVDSRWGAEKGAMLAIHSGLNEVQKLASWLDSNSPGAKLEVACYNASASTVVAGVSSTIDMAERVLSTEADFVGLKFQRLSTTHAFHSFLTEPILPELEELSTSLKWNQPTIPLETCTIEGLSSMRDWSLSRHAREPVYFVKAIERVEQRLGSCVFIEAGLSTPAIPMTRRACTSSIAHTFQAVSTKSRENPWDCVGAVVSDLWRCGISVSHWAFLGASSPDVRQLWLPPYQFEKHQHWIENIDRAMEAQQRLLANPPSIETKDNVTSPPVPRLVLKKESPGSDPRIVDFSINTNSERFRKVVTGHAVLQQPLCPAPMHLECCTMAIQILIGDVEAQNLTFEDLQFQAALGLDPAREVELRLEELVSKRSWKFTVRSTLRGSKTVHCIGTASLSQNMALATYGRLVESTINRLENCETVERLMSNRAYGLFRKVMEYAPYFKGITSIAVDRNEALAAVKLPEGQPGRDESTSWQRCDAVLIDAFISGIGLLLNTSESASEDEVLIAVGIERVVLTPDCQMGTPHDWLVYSKFMFTEGTQPIGDVFVCSAKREVVAMMAGVQFAKLDMSKFRKSLMSANSSISPRQVQHSAPQVPHSDQRQLTTVDVSSSGTTSTLGGPTPSEGDVDTGIKEIISNFTGLHRADIPPDSVLVDLGIDSLSTIEFAAEIHQTFGIELLPEELGSMTLNDLNQRLGNSARRENQPRGDSNTQVDTGNANGAEVDTGSMIREIISNFTGLHPADIPLDTVLVDLGIDSLSTIEFATEFHQTFGLELRPEDLGDLSLDDLIRRLGKDSSNVAPAQNTANPAATSDRLSSPHTTSHNPFDALLDTDFHFEEAANRRGYANYHSKVFQVERDLTLAYILEAFQTLGVDVLTVSPGSVIPPVPHIPKHNTLMSRLWEILQSHGIAAKHASIIIRGRATPKIGTSTEIYEAMTAQFPLYIPEAKAMKLMGEKLAPCLKGDQDPLSLMFGTPTSNKIMEDYYSISPMVSTLTDQLVTFITTLCRKWKGKGDGPLRILEVGAGTGGTTVRLIESLQAAGITRLEYTFTDIAGRMVSKAKAKLGKFPGMSFEIFDLEKEVKSTFRNRFDIVIGTNCVHATTSRLASCRRLWETLNENGVVVLSEGTQPLDWFDICFGLLDGWWLAENGTEYPLQPASKWMETFQAAGFLSSSFSGGLTQEAFTQQLLVASKAKWPVRLPISPVPTSIDLQSDSYRLETMVYKEANGVRIHADVYVPRQVRASPLPIALMIHGGGFMMLSRKQVRPAQTKHLISRGFLPVSIDYRLCPEVNMIDGPMADVRDGYRWVREKLASDLRERTKISVDNERIVVVGWSTGGHLAMSTGWTTREAGIPPPTAILSFYAPVDFESGELDPHVRSKAPQPRLNNTKRILDTLPQTPITNYDTKDGEDTPFFGLQPGDPRSDLLLSATQDGTALALLLNGRTPSNGRDCFAAPSPSSVAAISPLAQARQGNYNTPTYIIHSPGDEVAPFAGAERLIEELKMQGVECGLLRVDGASHLHDLHLRPGMEGWEEHVVPGYTFLKEAVSSFEFAV</sequence>
<evidence type="ECO:0000256" key="1">
    <source>
        <dbReference type="ARBA" id="ARBA00022450"/>
    </source>
</evidence>
<dbReference type="PANTHER" id="PTHR43775">
    <property type="entry name" value="FATTY ACID SYNTHASE"/>
    <property type="match status" value="1"/>
</dbReference>
<dbReference type="InterPro" id="IPR013217">
    <property type="entry name" value="Methyltransf_12"/>
</dbReference>
<keyword evidence="3" id="KW-0489">Methyltransferase</keyword>
<dbReference type="InterPro" id="IPR049492">
    <property type="entry name" value="BD-FAE-like_dom"/>
</dbReference>
<dbReference type="Pfam" id="PF16073">
    <property type="entry name" value="SAT"/>
    <property type="match status" value="1"/>
</dbReference>
<feature type="compositionally biased region" description="Polar residues" evidence="7">
    <location>
        <begin position="1833"/>
        <end position="1842"/>
    </location>
</feature>
<keyword evidence="5" id="KW-0511">Multifunctional enzyme</keyword>
<dbReference type="PANTHER" id="PTHR43775:SF21">
    <property type="entry name" value="NON-REDUCING POLYKETIDE SYNTHASE AUSA-RELATED"/>
    <property type="match status" value="1"/>
</dbReference>
<dbReference type="Pfam" id="PF00550">
    <property type="entry name" value="PP-binding"/>
    <property type="match status" value="2"/>
</dbReference>
<dbReference type="InterPro" id="IPR029063">
    <property type="entry name" value="SAM-dependent_MTases_sf"/>
</dbReference>
<evidence type="ECO:0000256" key="7">
    <source>
        <dbReference type="SAM" id="MobiDB-lite"/>
    </source>
</evidence>
<dbReference type="SMART" id="SM00825">
    <property type="entry name" value="PKS_KS"/>
    <property type="match status" value="1"/>
</dbReference>
<accession>A0A6A6Z7U2</accession>